<proteinExistence type="predicted"/>
<dbReference type="EMBL" id="JBHILM010000010">
    <property type="protein sequence ID" value="MFB5681462.1"/>
    <property type="molecule type" value="Genomic_DNA"/>
</dbReference>
<accession>A0ABV5B7J3</accession>
<comment type="caution">
    <text evidence="1">The sequence shown here is derived from an EMBL/GenBank/DDBJ whole genome shotgun (WGS) entry which is preliminary data.</text>
</comment>
<evidence type="ECO:0000313" key="1">
    <source>
        <dbReference type="EMBL" id="MFB5681462.1"/>
    </source>
</evidence>
<gene>
    <name evidence="1" type="ORF">ACE3NQ_11115</name>
</gene>
<keyword evidence="2" id="KW-1185">Reference proteome</keyword>
<dbReference type="RefSeq" id="WP_375525249.1">
    <property type="nucleotide sequence ID" value="NZ_JBHILM010000010.1"/>
</dbReference>
<name>A0ABV5B7J3_9BACL</name>
<dbReference type="Proteomes" id="UP001580407">
    <property type="component" value="Unassembled WGS sequence"/>
</dbReference>
<sequence>MIPLPKRNLFICAALFALLILFGALLNYRMQAHLAKSNSTITDHYEIKSTPDGNAVPSSPAHFRPREYIKIRRMSEE</sequence>
<protein>
    <submittedName>
        <fullName evidence="1">Uncharacterized protein</fullName>
    </submittedName>
</protein>
<reference evidence="1 2" key="1">
    <citation type="submission" date="2024-09" db="EMBL/GenBank/DDBJ databases">
        <authorList>
            <person name="Ruan L."/>
        </authorList>
    </citation>
    <scope>NUCLEOTIDE SEQUENCE [LARGE SCALE GENOMIC DNA]</scope>
    <source>
        <strain evidence="1 2">D33</strain>
    </source>
</reference>
<evidence type="ECO:0000313" key="2">
    <source>
        <dbReference type="Proteomes" id="UP001580407"/>
    </source>
</evidence>
<organism evidence="1 2">
    <name type="scientific">Paenibacillus terreus</name>
    <dbReference type="NCBI Taxonomy" id="1387834"/>
    <lineage>
        <taxon>Bacteria</taxon>
        <taxon>Bacillati</taxon>
        <taxon>Bacillota</taxon>
        <taxon>Bacilli</taxon>
        <taxon>Bacillales</taxon>
        <taxon>Paenibacillaceae</taxon>
        <taxon>Paenibacillus</taxon>
    </lineage>
</organism>